<name>A0A5N6N2Z1_9ASTR</name>
<sequence length="636" mass="70902">MLLPTDERQRATQSSSSDHPGSGAADHIGPLRFIGPEIAIVNLYGHDNSNISPTQVLSKIDCQHLELCDVDSGNKVNERTRSLVYNLLMVQFMSSENNVWKSPEPEAKFLAGEDNPMYLNENGEYEPVPKRWKSSSPQMATQLSRLNYELPVPQSQYNPLSEPSPLGLRLRKSPSLLELAQKRLNQSGLDKGDLPIENIEANTKRNLKEKSRDRASSSFDKLKASHFPATLLRIGRWEYVSKYEGDLVAKCYFSKHRIVWEVLDGGLKKKFEINWADIVGLKANFAADGPGNLTIVLDKPPLFFKEINPQPRKHTQWRSTSDFTGGEVSTQRQHFLQCAHGVLDKHYEKLIQCDTRLNFLSQQQDIILNLPYFPPQTFVNDQDVSGNSVFNLPEIYGISHMASPSTLLAYSSRSVDSGPLGLIHQDKSKEAQSSSSGMSIEIDRQKDIKQSHAPGIHPNMSISDLVSHIGNSLSEQNISRNLPFSNNAPGPNYPKDMLENISQILLSDSQLTAASDERTLMSRVNSLCCLLQDYENGQQIVNNSSIPRQGINDSSTPDSILMPVNTTPTDNQMSSSTPGSSQMTQQDGNDNSNPESNQEPGISRNDSFSELVHQLPRIASLPRFLFDISENGEILK</sequence>
<dbReference type="OrthoDB" id="1516808at2759"/>
<dbReference type="PANTHER" id="PTHR33494">
    <property type="entry name" value="OS02G0793800 PROTEIN"/>
    <property type="match status" value="1"/>
</dbReference>
<protein>
    <recommendedName>
        <fullName evidence="2">TRF2/HOY1 PH-like domain-containing protein</fullName>
    </recommendedName>
</protein>
<gene>
    <name evidence="3" type="ORF">E3N88_28676</name>
</gene>
<feature type="compositionally biased region" description="Basic and acidic residues" evidence="1">
    <location>
        <begin position="1"/>
        <end position="10"/>
    </location>
</feature>
<keyword evidence="4" id="KW-1185">Reference proteome</keyword>
<evidence type="ECO:0000313" key="3">
    <source>
        <dbReference type="EMBL" id="KAD4180085.1"/>
    </source>
</evidence>
<feature type="region of interest" description="Disordered" evidence="1">
    <location>
        <begin position="1"/>
        <end position="28"/>
    </location>
</feature>
<dbReference type="InterPro" id="IPR057939">
    <property type="entry name" value="TRF2_HOY1_PH"/>
</dbReference>
<evidence type="ECO:0000313" key="4">
    <source>
        <dbReference type="Proteomes" id="UP000326396"/>
    </source>
</evidence>
<feature type="domain" description="TRF2/HOY1 PH-like" evidence="2">
    <location>
        <begin position="226"/>
        <end position="344"/>
    </location>
</feature>
<dbReference type="EMBL" id="SZYD01000014">
    <property type="protein sequence ID" value="KAD4180085.1"/>
    <property type="molecule type" value="Genomic_DNA"/>
</dbReference>
<proteinExistence type="predicted"/>
<feature type="region of interest" description="Disordered" evidence="1">
    <location>
        <begin position="544"/>
        <end position="604"/>
    </location>
</feature>
<comment type="caution">
    <text evidence="3">The sequence shown here is derived from an EMBL/GenBank/DDBJ whole genome shotgun (WGS) entry which is preliminary data.</text>
</comment>
<dbReference type="AlphaFoldDB" id="A0A5N6N2Z1"/>
<dbReference type="Pfam" id="PF24818">
    <property type="entry name" value="PH_TRF2_HOY1"/>
    <property type="match status" value="1"/>
</dbReference>
<dbReference type="PANTHER" id="PTHR33494:SF27">
    <property type="entry name" value="ATP-DEPENDENT DNA HELICASE"/>
    <property type="match status" value="1"/>
</dbReference>
<accession>A0A5N6N2Z1</accession>
<evidence type="ECO:0000259" key="2">
    <source>
        <dbReference type="Pfam" id="PF24818"/>
    </source>
</evidence>
<dbReference type="Proteomes" id="UP000326396">
    <property type="component" value="Linkage Group LG4"/>
</dbReference>
<organism evidence="3 4">
    <name type="scientific">Mikania micrantha</name>
    <name type="common">bitter vine</name>
    <dbReference type="NCBI Taxonomy" id="192012"/>
    <lineage>
        <taxon>Eukaryota</taxon>
        <taxon>Viridiplantae</taxon>
        <taxon>Streptophyta</taxon>
        <taxon>Embryophyta</taxon>
        <taxon>Tracheophyta</taxon>
        <taxon>Spermatophyta</taxon>
        <taxon>Magnoliopsida</taxon>
        <taxon>eudicotyledons</taxon>
        <taxon>Gunneridae</taxon>
        <taxon>Pentapetalae</taxon>
        <taxon>asterids</taxon>
        <taxon>campanulids</taxon>
        <taxon>Asterales</taxon>
        <taxon>Asteraceae</taxon>
        <taxon>Asteroideae</taxon>
        <taxon>Heliantheae alliance</taxon>
        <taxon>Eupatorieae</taxon>
        <taxon>Mikania</taxon>
    </lineage>
</organism>
<reference evidence="3 4" key="1">
    <citation type="submission" date="2019-05" db="EMBL/GenBank/DDBJ databases">
        <title>Mikania micrantha, genome provides insights into the molecular mechanism of rapid growth.</title>
        <authorList>
            <person name="Liu B."/>
        </authorList>
    </citation>
    <scope>NUCLEOTIDE SEQUENCE [LARGE SCALE GENOMIC DNA]</scope>
    <source>
        <strain evidence="3">NLD-2019</strain>
        <tissue evidence="3">Leaf</tissue>
    </source>
</reference>
<evidence type="ECO:0000256" key="1">
    <source>
        <dbReference type="SAM" id="MobiDB-lite"/>
    </source>
</evidence>